<accession>A0A849SGN3</accession>
<proteinExistence type="inferred from homology"/>
<sequence length="310" mass="33875">MLVRAPRALFALVLAIALIGHGLALSVRPAAAADSSTRRSSSVRARSTAPKRTVARKKARPAPPGGVWSRQAVLIDPESGEVLFSKNSREVVPIASLSKLMTAIVFLEDKPDLDRTVVVTREDWRGAGKTHLDVGERVRLGDLLHMSLMCSDNCATRVLARESGLEGEDFIVRMNRRALEMGLQRTRFVEPTGLSERNVASAEDVARLLVTAARIPTVREIMTTRVHQFRTARKPHSVPNTNRLLYGRLEVRGGKTGYISEAGYCFATWVRSQGRDLVAVVLGAPTPATRFADVVRLVRRSAPGLAANRG</sequence>
<reference evidence="12 13" key="1">
    <citation type="submission" date="2020-04" db="EMBL/GenBank/DDBJ databases">
        <title>Metagenomic profiling of ammonia- and methane-oxidizing microorganisms in a Dutch drinking water treatment plant.</title>
        <authorList>
            <person name="Poghosyan L."/>
            <person name="Leucker S."/>
        </authorList>
    </citation>
    <scope>NUCLEOTIDE SEQUENCE [LARGE SCALE GENOMIC DNA]</scope>
    <source>
        <strain evidence="12">S-RSF-IL-03</strain>
    </source>
</reference>
<feature type="active site" evidence="7">
    <location>
        <position position="151"/>
    </location>
</feature>
<dbReference type="GO" id="GO:0071555">
    <property type="term" value="P:cell wall organization"/>
    <property type="evidence" value="ECO:0007669"/>
    <property type="project" value="UniProtKB-KW"/>
</dbReference>
<dbReference type="GO" id="GO:0008360">
    <property type="term" value="P:regulation of cell shape"/>
    <property type="evidence" value="ECO:0007669"/>
    <property type="project" value="UniProtKB-KW"/>
</dbReference>
<dbReference type="AlphaFoldDB" id="A0A849SGN3"/>
<evidence type="ECO:0000256" key="6">
    <source>
        <dbReference type="ARBA" id="ARBA00023316"/>
    </source>
</evidence>
<protein>
    <submittedName>
        <fullName evidence="12">D-alanyl-D-alanine carboxypeptidase</fullName>
    </submittedName>
</protein>
<keyword evidence="12" id="KW-0121">Carboxypeptidase</keyword>
<dbReference type="InterPro" id="IPR012338">
    <property type="entry name" value="Beta-lactam/transpept-like"/>
</dbReference>
<evidence type="ECO:0000256" key="5">
    <source>
        <dbReference type="ARBA" id="ARBA00022984"/>
    </source>
</evidence>
<dbReference type="GO" id="GO:0046677">
    <property type="term" value="P:response to antibiotic"/>
    <property type="evidence" value="ECO:0007669"/>
    <property type="project" value="InterPro"/>
</dbReference>
<evidence type="ECO:0000256" key="7">
    <source>
        <dbReference type="PIRSR" id="PIRSR618044-1"/>
    </source>
</evidence>
<dbReference type="PANTHER" id="PTHR35333">
    <property type="entry name" value="BETA-LACTAMASE"/>
    <property type="match status" value="1"/>
</dbReference>
<dbReference type="PRINTS" id="PR00725">
    <property type="entry name" value="DADACBPTASE1"/>
</dbReference>
<dbReference type="GO" id="GO:0008800">
    <property type="term" value="F:beta-lactamase activity"/>
    <property type="evidence" value="ECO:0007669"/>
    <property type="project" value="InterPro"/>
</dbReference>
<keyword evidence="3" id="KW-0378">Hydrolase</keyword>
<feature type="domain" description="Peptidase S11 D-alanyl-D-alanine carboxypeptidase A N-terminal" evidence="11">
    <location>
        <begin position="64"/>
        <end position="286"/>
    </location>
</feature>
<feature type="active site" description="Proton acceptor" evidence="7">
    <location>
        <position position="99"/>
    </location>
</feature>
<dbReference type="GO" id="GO:0030655">
    <property type="term" value="P:beta-lactam antibiotic catabolic process"/>
    <property type="evidence" value="ECO:0007669"/>
    <property type="project" value="InterPro"/>
</dbReference>
<dbReference type="InterPro" id="IPR000871">
    <property type="entry name" value="Beta-lactam_class-A"/>
</dbReference>
<evidence type="ECO:0000313" key="13">
    <source>
        <dbReference type="Proteomes" id="UP000580839"/>
    </source>
</evidence>
<keyword evidence="5" id="KW-0573">Peptidoglycan synthesis</keyword>
<dbReference type="EMBL" id="JABFRW010000066">
    <property type="protein sequence ID" value="NOT33696.1"/>
    <property type="molecule type" value="Genomic_DNA"/>
</dbReference>
<comment type="similarity">
    <text evidence="1 9">Belongs to the peptidase S11 family.</text>
</comment>
<gene>
    <name evidence="12" type="ORF">HOP12_05930</name>
</gene>
<keyword evidence="4" id="KW-0133">Cell shape</keyword>
<dbReference type="PANTHER" id="PTHR35333:SF4">
    <property type="entry name" value="SLR0121 PROTEIN"/>
    <property type="match status" value="1"/>
</dbReference>
<dbReference type="Pfam" id="PF00768">
    <property type="entry name" value="Peptidase_S11"/>
    <property type="match status" value="1"/>
</dbReference>
<keyword evidence="12" id="KW-0645">Protease</keyword>
<evidence type="ECO:0000256" key="4">
    <source>
        <dbReference type="ARBA" id="ARBA00022960"/>
    </source>
</evidence>
<dbReference type="GO" id="GO:0009002">
    <property type="term" value="F:serine-type D-Ala-D-Ala carboxypeptidase activity"/>
    <property type="evidence" value="ECO:0007669"/>
    <property type="project" value="InterPro"/>
</dbReference>
<dbReference type="Proteomes" id="UP000580839">
    <property type="component" value="Unassembled WGS sequence"/>
</dbReference>
<dbReference type="InterPro" id="IPR018044">
    <property type="entry name" value="Peptidase_S11"/>
</dbReference>
<organism evidence="12 13">
    <name type="scientific">Eiseniibacteriota bacterium</name>
    <dbReference type="NCBI Taxonomy" id="2212470"/>
    <lineage>
        <taxon>Bacteria</taxon>
        <taxon>Candidatus Eiseniibacteriota</taxon>
    </lineage>
</organism>
<dbReference type="SUPFAM" id="SSF56601">
    <property type="entry name" value="beta-lactamase/transpeptidase-like"/>
    <property type="match status" value="1"/>
</dbReference>
<dbReference type="InterPro" id="IPR001967">
    <property type="entry name" value="Peptidase_S11_N"/>
</dbReference>
<comment type="caution">
    <text evidence="12">The sequence shown here is derived from an EMBL/GenBank/DDBJ whole genome shotgun (WGS) entry which is preliminary data.</text>
</comment>
<feature type="compositionally biased region" description="Low complexity" evidence="10">
    <location>
        <begin position="36"/>
        <end position="50"/>
    </location>
</feature>
<feature type="region of interest" description="Disordered" evidence="10">
    <location>
        <begin position="36"/>
        <end position="67"/>
    </location>
</feature>
<keyword evidence="6" id="KW-0961">Cell wall biogenesis/degradation</keyword>
<feature type="active site" description="Acyl-ester intermediate" evidence="7">
    <location>
        <position position="96"/>
    </location>
</feature>
<evidence type="ECO:0000256" key="1">
    <source>
        <dbReference type="ARBA" id="ARBA00007164"/>
    </source>
</evidence>
<dbReference type="GO" id="GO:0006508">
    <property type="term" value="P:proteolysis"/>
    <property type="evidence" value="ECO:0007669"/>
    <property type="project" value="InterPro"/>
</dbReference>
<keyword evidence="2" id="KW-0732">Signal</keyword>
<evidence type="ECO:0000313" key="12">
    <source>
        <dbReference type="EMBL" id="NOT33696.1"/>
    </source>
</evidence>
<feature type="binding site" evidence="8">
    <location>
        <position position="255"/>
    </location>
    <ligand>
        <name>substrate</name>
    </ligand>
</feature>
<dbReference type="GO" id="GO:0009252">
    <property type="term" value="P:peptidoglycan biosynthetic process"/>
    <property type="evidence" value="ECO:0007669"/>
    <property type="project" value="UniProtKB-KW"/>
</dbReference>
<evidence type="ECO:0000256" key="9">
    <source>
        <dbReference type="RuleBase" id="RU004016"/>
    </source>
</evidence>
<dbReference type="Gene3D" id="3.40.710.10">
    <property type="entry name" value="DD-peptidase/beta-lactamase superfamily"/>
    <property type="match status" value="1"/>
</dbReference>
<evidence type="ECO:0000256" key="8">
    <source>
        <dbReference type="PIRSR" id="PIRSR618044-2"/>
    </source>
</evidence>
<evidence type="ECO:0000256" key="10">
    <source>
        <dbReference type="SAM" id="MobiDB-lite"/>
    </source>
</evidence>
<evidence type="ECO:0000256" key="2">
    <source>
        <dbReference type="ARBA" id="ARBA00022729"/>
    </source>
</evidence>
<evidence type="ECO:0000256" key="3">
    <source>
        <dbReference type="ARBA" id="ARBA00022801"/>
    </source>
</evidence>
<name>A0A849SGN3_UNCEI</name>
<evidence type="ECO:0000259" key="11">
    <source>
        <dbReference type="Pfam" id="PF00768"/>
    </source>
</evidence>